<keyword evidence="1" id="KW-0547">Nucleotide-binding</keyword>
<dbReference type="PANTHER" id="PTHR45644:SF39">
    <property type="entry name" value="AAA-TYPE ATPASE FAMILY PROTEIN-RELATED"/>
    <property type="match status" value="1"/>
</dbReference>
<evidence type="ECO:0000313" key="3">
    <source>
        <dbReference type="EMBL" id="KAI5318023.1"/>
    </source>
</evidence>
<dbReference type="Proteomes" id="UP001054821">
    <property type="component" value="Chromosome 7"/>
</dbReference>
<keyword evidence="4" id="KW-1185">Reference proteome</keyword>
<accession>A0AAD4YRI1</accession>
<dbReference type="GO" id="GO:0005524">
    <property type="term" value="F:ATP binding"/>
    <property type="evidence" value="ECO:0007669"/>
    <property type="project" value="UniProtKB-KW"/>
</dbReference>
<sequence length="216" mass="25358">MSLREAILPHQGVHGWCNKERLAVVVPCSYSTEISLKRCKNVKEFHQLIYFHNRDLLDYRGPLPRLLEPSSFENTKDMLIVASFIHLEHKEHVKYTSELTTVNPCILLSGSEIYQEMLAKALAQYFGAKLLIFDSHSFFVWLHWRKETLLGFDPRCHGRRGNPPPLWWEPIGIATNFWVVPKTGDDNRCFRYDPAKPYIGPDFRYEFAVFLKFLRE</sequence>
<keyword evidence="2" id="KW-0067">ATP-binding</keyword>
<protein>
    <submittedName>
        <fullName evidence="3">Uncharacterized protein</fullName>
    </submittedName>
</protein>
<gene>
    <name evidence="3" type="ORF">L3X38_037731</name>
</gene>
<comment type="caution">
    <text evidence="3">The sequence shown here is derived from an EMBL/GenBank/DDBJ whole genome shotgun (WGS) entry which is preliminary data.</text>
</comment>
<dbReference type="PANTHER" id="PTHR45644">
    <property type="entry name" value="AAA ATPASE, PUTATIVE (AFU_ORTHOLOGUE AFUA_2G12920)-RELATED-RELATED"/>
    <property type="match status" value="1"/>
</dbReference>
<evidence type="ECO:0000256" key="1">
    <source>
        <dbReference type="ARBA" id="ARBA00022741"/>
    </source>
</evidence>
<reference evidence="3 4" key="1">
    <citation type="journal article" date="2022" name="G3 (Bethesda)">
        <title>Whole-genome sequence and methylome profiling of the almond [Prunus dulcis (Mill.) D.A. Webb] cultivar 'Nonpareil'.</title>
        <authorList>
            <person name="D'Amico-Willman K.M."/>
            <person name="Ouma W.Z."/>
            <person name="Meulia T."/>
            <person name="Sideli G.M."/>
            <person name="Gradziel T.M."/>
            <person name="Fresnedo-Ramirez J."/>
        </authorList>
    </citation>
    <scope>NUCLEOTIDE SEQUENCE [LARGE SCALE GENOMIC DNA]</scope>
    <source>
        <strain evidence="3">Clone GOH B32 T37-40</strain>
    </source>
</reference>
<dbReference type="InterPro" id="IPR051701">
    <property type="entry name" value="Mito_OM_Translocase_MSP1"/>
</dbReference>
<evidence type="ECO:0000313" key="4">
    <source>
        <dbReference type="Proteomes" id="UP001054821"/>
    </source>
</evidence>
<proteinExistence type="predicted"/>
<evidence type="ECO:0000256" key="2">
    <source>
        <dbReference type="ARBA" id="ARBA00022840"/>
    </source>
</evidence>
<dbReference type="AlphaFoldDB" id="A0AAD4YRI1"/>
<dbReference type="GO" id="GO:0005741">
    <property type="term" value="C:mitochondrial outer membrane"/>
    <property type="evidence" value="ECO:0007669"/>
    <property type="project" value="TreeGrafter"/>
</dbReference>
<name>A0AAD4YRI1_PRUDU</name>
<organism evidence="3 4">
    <name type="scientific">Prunus dulcis</name>
    <name type="common">Almond</name>
    <name type="synonym">Amygdalus dulcis</name>
    <dbReference type="NCBI Taxonomy" id="3755"/>
    <lineage>
        <taxon>Eukaryota</taxon>
        <taxon>Viridiplantae</taxon>
        <taxon>Streptophyta</taxon>
        <taxon>Embryophyta</taxon>
        <taxon>Tracheophyta</taxon>
        <taxon>Spermatophyta</taxon>
        <taxon>Magnoliopsida</taxon>
        <taxon>eudicotyledons</taxon>
        <taxon>Gunneridae</taxon>
        <taxon>Pentapetalae</taxon>
        <taxon>rosids</taxon>
        <taxon>fabids</taxon>
        <taxon>Rosales</taxon>
        <taxon>Rosaceae</taxon>
        <taxon>Amygdaloideae</taxon>
        <taxon>Amygdaleae</taxon>
        <taxon>Prunus</taxon>
    </lineage>
</organism>
<dbReference type="EMBL" id="JAJFAZ020000007">
    <property type="protein sequence ID" value="KAI5318023.1"/>
    <property type="molecule type" value="Genomic_DNA"/>
</dbReference>